<keyword evidence="3" id="KW-0479">Metal-binding</keyword>
<evidence type="ECO:0000313" key="7">
    <source>
        <dbReference type="EMBL" id="MEJ1249557.1"/>
    </source>
</evidence>
<dbReference type="GO" id="GO:0015937">
    <property type="term" value="P:coenzyme A biosynthetic process"/>
    <property type="evidence" value="ECO:0007669"/>
    <property type="project" value="UniProtKB-UniRule"/>
</dbReference>
<feature type="region of interest" description="Phosphopantothenoylcysteine decarboxylase" evidence="3">
    <location>
        <begin position="1"/>
        <end position="193"/>
    </location>
</feature>
<dbReference type="InterPro" id="IPR036551">
    <property type="entry name" value="Flavin_trans-like"/>
</dbReference>
<dbReference type="GO" id="GO:0046872">
    <property type="term" value="F:metal ion binding"/>
    <property type="evidence" value="ECO:0007669"/>
    <property type="project" value="UniProtKB-KW"/>
</dbReference>
<comment type="similarity">
    <text evidence="3 4">In the N-terminal section; belongs to the HFCD (homo-oligomeric flavin containing Cys decarboxylase) superfamily.</text>
</comment>
<dbReference type="HAMAP" id="MF_02225">
    <property type="entry name" value="CoaBC"/>
    <property type="match status" value="1"/>
</dbReference>
<comment type="cofactor">
    <cofactor evidence="3">
        <name>Mg(2+)</name>
        <dbReference type="ChEBI" id="CHEBI:18420"/>
    </cofactor>
</comment>
<comment type="catalytic activity">
    <reaction evidence="3 4">
        <text>N-[(R)-4-phosphopantothenoyl]-L-cysteine + H(+) = (R)-4'-phosphopantetheine + CO2</text>
        <dbReference type="Rhea" id="RHEA:16793"/>
        <dbReference type="ChEBI" id="CHEBI:15378"/>
        <dbReference type="ChEBI" id="CHEBI:16526"/>
        <dbReference type="ChEBI" id="CHEBI:59458"/>
        <dbReference type="ChEBI" id="CHEBI:61723"/>
        <dbReference type="EC" id="4.1.1.36"/>
    </reaction>
</comment>
<keyword evidence="3 4" id="KW-0285">Flavoprotein</keyword>
<evidence type="ECO:0000256" key="1">
    <source>
        <dbReference type="ARBA" id="ARBA00022793"/>
    </source>
</evidence>
<keyword evidence="3 4" id="KW-0288">FMN</keyword>
<feature type="domain" description="Flavoprotein" evidence="5">
    <location>
        <begin position="7"/>
        <end position="176"/>
    </location>
</feature>
<evidence type="ECO:0000259" key="5">
    <source>
        <dbReference type="Pfam" id="PF02441"/>
    </source>
</evidence>
<comment type="cofactor">
    <cofactor evidence="3">
        <name>FMN</name>
        <dbReference type="ChEBI" id="CHEBI:58210"/>
    </cofactor>
    <text evidence="3">Binds 1 FMN per subunit.</text>
</comment>
<keyword evidence="3 4" id="KW-0436">Ligase</keyword>
<dbReference type="InterPro" id="IPR007085">
    <property type="entry name" value="DNA/pantothenate-metab_flavo_C"/>
</dbReference>
<keyword evidence="1 3" id="KW-0210">Decarboxylase</keyword>
<comment type="similarity">
    <text evidence="3 4">In the C-terminal section; belongs to the PPC synthetase family.</text>
</comment>
<organism evidence="7 8">
    <name type="scientific">Denitratimonas tolerans</name>
    <dbReference type="NCBI Taxonomy" id="1338420"/>
    <lineage>
        <taxon>Bacteria</taxon>
        <taxon>Pseudomonadati</taxon>
        <taxon>Pseudomonadota</taxon>
        <taxon>Gammaproteobacteria</taxon>
        <taxon>Lysobacterales</taxon>
        <taxon>Lysobacteraceae</taxon>
        <taxon>Denitratimonas</taxon>
    </lineage>
</organism>
<comment type="caution">
    <text evidence="3">Lacks conserved residue(s) required for the propagation of feature annotation.</text>
</comment>
<dbReference type="Proteomes" id="UP001364472">
    <property type="component" value="Unassembled WGS sequence"/>
</dbReference>
<dbReference type="Gene3D" id="3.40.50.1950">
    <property type="entry name" value="Flavin prenyltransferase-like"/>
    <property type="match status" value="1"/>
</dbReference>
<dbReference type="GO" id="GO:0004632">
    <property type="term" value="F:phosphopantothenate--cysteine ligase activity"/>
    <property type="evidence" value="ECO:0007669"/>
    <property type="project" value="UniProtKB-UniRule"/>
</dbReference>
<dbReference type="GO" id="GO:0004633">
    <property type="term" value="F:phosphopantothenoylcysteine decarboxylase activity"/>
    <property type="evidence" value="ECO:0007669"/>
    <property type="project" value="UniProtKB-UniRule"/>
</dbReference>
<keyword evidence="2 3" id="KW-0456">Lyase</keyword>
<accession>A0AAW9R5L0</accession>
<dbReference type="Gene3D" id="3.40.50.10300">
    <property type="entry name" value="CoaB-like"/>
    <property type="match status" value="1"/>
</dbReference>
<dbReference type="SUPFAM" id="SSF52507">
    <property type="entry name" value="Homo-oligomeric flavin-containing Cys decarboxylases, HFCD"/>
    <property type="match status" value="1"/>
</dbReference>
<dbReference type="AlphaFoldDB" id="A0AAW9R5L0"/>
<comment type="function">
    <text evidence="4">Catalyzes two steps in the biosynthesis of coenzyme A. In the first step cysteine is conjugated to 4'-phosphopantothenate to form 4-phosphopantothenoylcysteine, in the latter compound is decarboxylated to form 4'-phosphopantotheine.</text>
</comment>
<feature type="binding site" evidence="3">
    <location>
        <position position="327"/>
    </location>
    <ligand>
        <name>CTP</name>
        <dbReference type="ChEBI" id="CHEBI:37563"/>
    </ligand>
</feature>
<dbReference type="GO" id="GO:0015941">
    <property type="term" value="P:pantothenate catabolic process"/>
    <property type="evidence" value="ECO:0007669"/>
    <property type="project" value="InterPro"/>
</dbReference>
<comment type="pathway">
    <text evidence="3 4">Cofactor biosynthesis; coenzyme A biosynthesis; CoA from (R)-pantothenate: step 3/5.</text>
</comment>
<feature type="region of interest" description="Phosphopantothenate--cysteine ligase" evidence="3">
    <location>
        <begin position="194"/>
        <end position="404"/>
    </location>
</feature>
<feature type="domain" description="DNA/pantothenate metabolism flavoprotein C-terminal" evidence="6">
    <location>
        <begin position="189"/>
        <end position="398"/>
    </location>
</feature>
<sequence>MSTTPQRILLGVSGGIAAYKAADLVRRLRERGAQVRVVLTENAERFVTALTFQALSGEPVRTSLWDSAAEASMGHIELARWAQRVLIAPASADLIARLAQGQADDLLTTLCLATEAPLFLAPAMNRVMWEHPAVQANLATLVERGAVLLGPDAGGQACGETGAGRMWEPAAIADAVVTPDPDPEAAAVLAGRRLLLTAGPTVEDLDPVRYLGNRSSGRMGYAVAAEAQRLGMRVTLVSGPVNLPVPAGVERIAVRSAEQMLAAVTDRVAQSDLFIATAAVADFRPREASLEKIKKRGDGGLTLELVQNPDILAEVAARQDRPFVVGFAAETHEVERYARDKLERKRLDMIAANRVGEEGSGFDADCNALTVLWPEGRHEIARADKAQVARELLAVIAQRFRNRP</sequence>
<dbReference type="Pfam" id="PF02441">
    <property type="entry name" value="Flavoprotein"/>
    <property type="match status" value="1"/>
</dbReference>
<comment type="function">
    <text evidence="3">Catalyzes two sequential steps in the biosynthesis of coenzyme A. In the first step cysteine is conjugated to 4'-phosphopantothenate to form 4-phosphopantothenoylcysteine. In the second step the latter compound is decarboxylated to form 4'-phosphopantotheine.</text>
</comment>
<feature type="binding site" evidence="3">
    <location>
        <position position="292"/>
    </location>
    <ligand>
        <name>CTP</name>
        <dbReference type="ChEBI" id="CHEBI:37563"/>
    </ligand>
</feature>
<evidence type="ECO:0000256" key="3">
    <source>
        <dbReference type="HAMAP-Rule" id="MF_02225"/>
    </source>
</evidence>
<dbReference type="SUPFAM" id="SSF102645">
    <property type="entry name" value="CoaB-like"/>
    <property type="match status" value="1"/>
</dbReference>
<dbReference type="PANTHER" id="PTHR14359:SF6">
    <property type="entry name" value="PHOSPHOPANTOTHENOYLCYSTEINE DECARBOXYLASE"/>
    <property type="match status" value="1"/>
</dbReference>
<dbReference type="RefSeq" id="WP_337335274.1">
    <property type="nucleotide sequence ID" value="NZ_JBBDHC010000009.1"/>
</dbReference>
<dbReference type="EC" id="4.1.1.36" evidence="3"/>
<comment type="catalytic activity">
    <reaction evidence="3 4">
        <text>(R)-4'-phosphopantothenate + L-cysteine + CTP = N-[(R)-4-phosphopantothenoyl]-L-cysteine + CMP + diphosphate + H(+)</text>
        <dbReference type="Rhea" id="RHEA:19397"/>
        <dbReference type="ChEBI" id="CHEBI:10986"/>
        <dbReference type="ChEBI" id="CHEBI:15378"/>
        <dbReference type="ChEBI" id="CHEBI:33019"/>
        <dbReference type="ChEBI" id="CHEBI:35235"/>
        <dbReference type="ChEBI" id="CHEBI:37563"/>
        <dbReference type="ChEBI" id="CHEBI:59458"/>
        <dbReference type="ChEBI" id="CHEBI:60377"/>
        <dbReference type="EC" id="6.3.2.5"/>
    </reaction>
</comment>
<comment type="pathway">
    <text evidence="3 4">Cofactor biosynthesis; coenzyme A biosynthesis; CoA from (R)-pantothenate: step 2/5.</text>
</comment>
<dbReference type="EMBL" id="JBBDHC010000009">
    <property type="protein sequence ID" value="MEJ1249557.1"/>
    <property type="molecule type" value="Genomic_DNA"/>
</dbReference>
<feature type="binding site" evidence="3">
    <location>
        <position position="282"/>
    </location>
    <ligand>
        <name>CTP</name>
        <dbReference type="ChEBI" id="CHEBI:37563"/>
    </ligand>
</feature>
<dbReference type="GO" id="GO:0071513">
    <property type="term" value="C:phosphopantothenoylcysteine decarboxylase complex"/>
    <property type="evidence" value="ECO:0007669"/>
    <property type="project" value="TreeGrafter"/>
</dbReference>
<dbReference type="InterPro" id="IPR035929">
    <property type="entry name" value="CoaB-like_sf"/>
</dbReference>
<feature type="binding site" evidence="3">
    <location>
        <position position="345"/>
    </location>
    <ligand>
        <name>CTP</name>
        <dbReference type="ChEBI" id="CHEBI:37563"/>
    </ligand>
</feature>
<evidence type="ECO:0000259" key="6">
    <source>
        <dbReference type="Pfam" id="PF04127"/>
    </source>
</evidence>
<name>A0AAW9R5L0_9GAMM</name>
<proteinExistence type="inferred from homology"/>
<dbReference type="EC" id="6.3.2.5" evidence="3"/>
<keyword evidence="8" id="KW-1185">Reference proteome</keyword>
<keyword evidence="3" id="KW-0460">Magnesium</keyword>
<dbReference type="InterPro" id="IPR003382">
    <property type="entry name" value="Flavoprotein"/>
</dbReference>
<evidence type="ECO:0000313" key="8">
    <source>
        <dbReference type="Proteomes" id="UP001364472"/>
    </source>
</evidence>
<protein>
    <recommendedName>
        <fullName evidence="3">Coenzyme A biosynthesis bifunctional protein CoaBC</fullName>
    </recommendedName>
    <alternativeName>
        <fullName evidence="3">DNA/pantothenate metabolism flavoprotein</fullName>
    </alternativeName>
    <alternativeName>
        <fullName evidence="3">Phosphopantothenoylcysteine synthetase/decarboxylase</fullName>
        <shortName evidence="3">PPCS-PPCDC</shortName>
    </alternativeName>
    <domain>
        <recommendedName>
            <fullName evidence="3">Phosphopantothenoylcysteine decarboxylase</fullName>
            <shortName evidence="3">PPC decarboxylase</shortName>
            <shortName evidence="3">PPC-DC</shortName>
            <ecNumber evidence="3">4.1.1.36</ecNumber>
        </recommendedName>
        <alternativeName>
            <fullName evidence="3">CoaC</fullName>
        </alternativeName>
    </domain>
    <domain>
        <recommendedName>
            <fullName evidence="3">Phosphopantothenate--cysteine ligase</fullName>
            <ecNumber evidence="3">6.3.2.5</ecNumber>
        </recommendedName>
        <alternativeName>
            <fullName evidence="3">CoaB</fullName>
        </alternativeName>
        <alternativeName>
            <fullName evidence="3">Phosphopantothenoylcysteine synthetase</fullName>
            <shortName evidence="3">PPC synthetase</shortName>
            <shortName evidence="3">PPC-S</shortName>
        </alternativeName>
    </domain>
</protein>
<dbReference type="Pfam" id="PF04127">
    <property type="entry name" value="DFP"/>
    <property type="match status" value="1"/>
</dbReference>
<keyword evidence="3" id="KW-0511">Multifunctional enzyme</keyword>
<reference evidence="7 8" key="1">
    <citation type="journal article" date="2016" name="Antonie Van Leeuwenhoek">
        <title>Denitratimonas tolerans gen. nov., sp. nov., a denitrifying bacterium isolated from a bioreactor for tannery wastewater treatment.</title>
        <authorList>
            <person name="Han S.I."/>
            <person name="Kim J.O."/>
            <person name="Lee Y.R."/>
            <person name="Ekpeghere K.I."/>
            <person name="Koh S.C."/>
            <person name="Whang K.S."/>
        </authorList>
    </citation>
    <scope>NUCLEOTIDE SEQUENCE [LARGE SCALE GENOMIC DNA]</scope>
    <source>
        <strain evidence="7 8">KACC 17565</strain>
    </source>
</reference>
<dbReference type="NCBIfam" id="TIGR00521">
    <property type="entry name" value="coaBC_dfp"/>
    <property type="match status" value="1"/>
</dbReference>
<feature type="binding site" evidence="3">
    <location>
        <begin position="309"/>
        <end position="312"/>
    </location>
    <ligand>
        <name>CTP</name>
        <dbReference type="ChEBI" id="CHEBI:37563"/>
    </ligand>
</feature>
<dbReference type="PANTHER" id="PTHR14359">
    <property type="entry name" value="HOMO-OLIGOMERIC FLAVIN CONTAINING CYS DECARBOXYLASE FAMILY"/>
    <property type="match status" value="1"/>
</dbReference>
<evidence type="ECO:0000256" key="2">
    <source>
        <dbReference type="ARBA" id="ARBA00023239"/>
    </source>
</evidence>
<dbReference type="InterPro" id="IPR005252">
    <property type="entry name" value="CoaBC"/>
</dbReference>
<evidence type="ECO:0000256" key="4">
    <source>
        <dbReference type="RuleBase" id="RU364078"/>
    </source>
</evidence>
<dbReference type="GO" id="GO:0010181">
    <property type="term" value="F:FMN binding"/>
    <property type="evidence" value="ECO:0007669"/>
    <property type="project" value="UniProtKB-UniRule"/>
</dbReference>
<comment type="caution">
    <text evidence="7">The sequence shown here is derived from an EMBL/GenBank/DDBJ whole genome shotgun (WGS) entry which is preliminary data.</text>
</comment>
<feature type="active site" description="Proton donor" evidence="3">
    <location>
        <position position="158"/>
    </location>
</feature>
<gene>
    <name evidence="3 7" type="primary">coaBC</name>
    <name evidence="7" type="ORF">WB794_07720</name>
</gene>
<feature type="binding site" evidence="3">
    <location>
        <position position="341"/>
    </location>
    <ligand>
        <name>CTP</name>
        <dbReference type="ChEBI" id="CHEBI:37563"/>
    </ligand>
</feature>